<dbReference type="Proteomes" id="UP000518904">
    <property type="component" value="Unassembled WGS sequence"/>
</dbReference>
<sequence>MSDLTNSMKASTMSVSSGKSKAKYNTPTAENTTDK</sequence>
<dbReference type="EMBL" id="JABCLB010001419">
    <property type="protein sequence ID" value="NMU84104.1"/>
    <property type="molecule type" value="Genomic_DNA"/>
</dbReference>
<feature type="non-terminal residue" evidence="2">
    <location>
        <position position="35"/>
    </location>
</feature>
<gene>
    <name evidence="2" type="ORF">HKB16_14555</name>
</gene>
<dbReference type="AlphaFoldDB" id="A0A7Y0SIE4"/>
<feature type="region of interest" description="Disordered" evidence="1">
    <location>
        <begin position="1"/>
        <end position="35"/>
    </location>
</feature>
<protein>
    <submittedName>
        <fullName evidence="2">Glycine/betaine ABC transporter</fullName>
    </submittedName>
</protein>
<evidence type="ECO:0000313" key="2">
    <source>
        <dbReference type="EMBL" id="NMU84104.1"/>
    </source>
</evidence>
<name>A0A7Y0SIE4_VIBPH</name>
<reference evidence="2 3" key="1">
    <citation type="submission" date="2020-04" db="EMBL/GenBank/DDBJ databases">
        <title>Whole-genome sequencing of Vibrio spp. from China reveals different genetic environments of blaCTX-M-14 among diverse lineages.</title>
        <authorList>
            <person name="Zheng Z."/>
            <person name="Ye L."/>
            <person name="Chen S."/>
        </authorList>
    </citation>
    <scope>NUCLEOTIDE SEQUENCE [LARGE SCALE GENOMIC DNA]</scope>
    <source>
        <strain evidence="2 3">Vb0551</strain>
    </source>
</reference>
<comment type="caution">
    <text evidence="2">The sequence shown here is derived from an EMBL/GenBank/DDBJ whole genome shotgun (WGS) entry which is preliminary data.</text>
</comment>
<evidence type="ECO:0000256" key="1">
    <source>
        <dbReference type="SAM" id="MobiDB-lite"/>
    </source>
</evidence>
<accession>A0A7Y0SIE4</accession>
<proteinExistence type="predicted"/>
<organism evidence="2 3">
    <name type="scientific">Vibrio parahaemolyticus</name>
    <dbReference type="NCBI Taxonomy" id="670"/>
    <lineage>
        <taxon>Bacteria</taxon>
        <taxon>Pseudomonadati</taxon>
        <taxon>Pseudomonadota</taxon>
        <taxon>Gammaproteobacteria</taxon>
        <taxon>Vibrionales</taxon>
        <taxon>Vibrionaceae</taxon>
        <taxon>Vibrio</taxon>
    </lineage>
</organism>
<evidence type="ECO:0000313" key="3">
    <source>
        <dbReference type="Proteomes" id="UP000518904"/>
    </source>
</evidence>